<dbReference type="EMBL" id="BAAAFE010000003">
    <property type="protein sequence ID" value="GAA0861731.1"/>
    <property type="molecule type" value="Genomic_DNA"/>
</dbReference>
<keyword evidence="4" id="KW-1185">Reference proteome</keyword>
<proteinExistence type="predicted"/>
<evidence type="ECO:0000256" key="1">
    <source>
        <dbReference type="SAM" id="MobiDB-lite"/>
    </source>
</evidence>
<evidence type="ECO:0000313" key="3">
    <source>
        <dbReference type="EMBL" id="GAA0861731.1"/>
    </source>
</evidence>
<feature type="compositionally biased region" description="Basic and acidic residues" evidence="1">
    <location>
        <begin position="319"/>
        <end position="340"/>
    </location>
</feature>
<evidence type="ECO:0000313" key="4">
    <source>
        <dbReference type="Proteomes" id="UP001500738"/>
    </source>
</evidence>
<gene>
    <name evidence="3" type="ORF">GCM10009115_05550</name>
</gene>
<dbReference type="Gene3D" id="1.10.10.2520">
    <property type="entry name" value="Cell wall hydrolase SleB, domain 1"/>
    <property type="match status" value="1"/>
</dbReference>
<accession>A0ABP3XA84</accession>
<dbReference type="Pfam" id="PF07486">
    <property type="entry name" value="Hydrolase_2"/>
    <property type="match status" value="1"/>
</dbReference>
<sequence>MQMKQRSLRLPALLGASGLLMLAALYAIYLSLSLPHRSPVESPSRREAAARPAPEPEAFRFRPGIDAQTAEQINAAVPQSDEPLVAARPFALNLPSTQMNTRLSAVDCLTAAVYYEAASETLTGQRAVAQVVLNRMRHPAYPNSVCGVVFQGSQRKTGCQFTFTCDGSLNRRPSASGWARARAVAAAALSGYVEPSVGLATHYHTLWVVPYWSANLTKLRTVGSHIFYRWSGSSGTRGAFVSPYANAELLPASAVTSLSGYLLENPGALPLAPALAEGDAATSIPAVPTGLIAPPRGELSSAPQAVLGKRGSELAPTDSRLKSDASEHRLLEDQAPRLNR</sequence>
<reference evidence="4" key="1">
    <citation type="journal article" date="2019" name="Int. J. Syst. Evol. Microbiol.">
        <title>The Global Catalogue of Microorganisms (GCM) 10K type strain sequencing project: providing services to taxonomists for standard genome sequencing and annotation.</title>
        <authorList>
            <consortium name="The Broad Institute Genomics Platform"/>
            <consortium name="The Broad Institute Genome Sequencing Center for Infectious Disease"/>
            <person name="Wu L."/>
            <person name="Ma J."/>
        </authorList>
    </citation>
    <scope>NUCLEOTIDE SEQUENCE [LARGE SCALE GENOMIC DNA]</scope>
    <source>
        <strain evidence="4">JCM 15910</strain>
    </source>
</reference>
<organism evidence="3 4">
    <name type="scientific">Sphingopyxis soli</name>
    <dbReference type="NCBI Taxonomy" id="592051"/>
    <lineage>
        <taxon>Bacteria</taxon>
        <taxon>Pseudomonadati</taxon>
        <taxon>Pseudomonadota</taxon>
        <taxon>Alphaproteobacteria</taxon>
        <taxon>Sphingomonadales</taxon>
        <taxon>Sphingomonadaceae</taxon>
        <taxon>Sphingopyxis</taxon>
    </lineage>
</organism>
<name>A0ABP3XA84_9SPHN</name>
<feature type="region of interest" description="Disordered" evidence="1">
    <location>
        <begin position="302"/>
        <end position="340"/>
    </location>
</feature>
<dbReference type="InterPro" id="IPR011105">
    <property type="entry name" value="Cell_wall_hydrolase_SleB"/>
</dbReference>
<feature type="region of interest" description="Disordered" evidence="1">
    <location>
        <begin position="38"/>
        <end position="58"/>
    </location>
</feature>
<feature type="domain" description="Cell wall hydrolase SleB" evidence="2">
    <location>
        <begin position="120"/>
        <end position="228"/>
    </location>
</feature>
<protein>
    <recommendedName>
        <fullName evidence="2">Cell wall hydrolase SleB domain-containing protein</fullName>
    </recommendedName>
</protein>
<dbReference type="InterPro" id="IPR042047">
    <property type="entry name" value="SleB_dom1"/>
</dbReference>
<comment type="caution">
    <text evidence="3">The sequence shown here is derived from an EMBL/GenBank/DDBJ whole genome shotgun (WGS) entry which is preliminary data.</text>
</comment>
<dbReference type="Proteomes" id="UP001500738">
    <property type="component" value="Unassembled WGS sequence"/>
</dbReference>
<evidence type="ECO:0000259" key="2">
    <source>
        <dbReference type="Pfam" id="PF07486"/>
    </source>
</evidence>